<accession>A0A310SXF7</accession>
<evidence type="ECO:0000313" key="2">
    <source>
        <dbReference type="EMBL" id="OAD62756.1"/>
    </source>
</evidence>
<dbReference type="AlphaFoldDB" id="A0A310SXF7"/>
<feature type="compositionally biased region" description="Basic and acidic residues" evidence="1">
    <location>
        <begin position="103"/>
        <end position="115"/>
    </location>
</feature>
<dbReference type="EMBL" id="KQ759820">
    <property type="protein sequence ID" value="OAD62756.1"/>
    <property type="molecule type" value="Genomic_DNA"/>
</dbReference>
<reference evidence="2 3" key="1">
    <citation type="submission" date="2015-07" db="EMBL/GenBank/DDBJ databases">
        <title>The genome of Eufriesea mexicana.</title>
        <authorList>
            <person name="Pan H."/>
            <person name="Kapheim K."/>
        </authorList>
    </citation>
    <scope>NUCLEOTIDE SEQUENCE [LARGE SCALE GENOMIC DNA]</scope>
    <source>
        <strain evidence="2">0111107269</strain>
        <tissue evidence="2">Whole body</tissue>
    </source>
</reference>
<dbReference type="Proteomes" id="UP000250275">
    <property type="component" value="Unassembled WGS sequence"/>
</dbReference>
<gene>
    <name evidence="2" type="ORF">WN48_07572</name>
</gene>
<name>A0A310SXF7_9HYME</name>
<protein>
    <submittedName>
        <fullName evidence="2">Uncharacterized protein</fullName>
    </submittedName>
</protein>
<evidence type="ECO:0000256" key="1">
    <source>
        <dbReference type="SAM" id="MobiDB-lite"/>
    </source>
</evidence>
<evidence type="ECO:0000313" key="3">
    <source>
        <dbReference type="Proteomes" id="UP000250275"/>
    </source>
</evidence>
<feature type="region of interest" description="Disordered" evidence="1">
    <location>
        <begin position="103"/>
        <end position="136"/>
    </location>
</feature>
<keyword evidence="3" id="KW-1185">Reference proteome</keyword>
<organism evidence="2 3">
    <name type="scientific">Eufriesea mexicana</name>
    <dbReference type="NCBI Taxonomy" id="516756"/>
    <lineage>
        <taxon>Eukaryota</taxon>
        <taxon>Metazoa</taxon>
        <taxon>Ecdysozoa</taxon>
        <taxon>Arthropoda</taxon>
        <taxon>Hexapoda</taxon>
        <taxon>Insecta</taxon>
        <taxon>Pterygota</taxon>
        <taxon>Neoptera</taxon>
        <taxon>Endopterygota</taxon>
        <taxon>Hymenoptera</taxon>
        <taxon>Apocrita</taxon>
        <taxon>Aculeata</taxon>
        <taxon>Apoidea</taxon>
        <taxon>Anthophila</taxon>
        <taxon>Apidae</taxon>
        <taxon>Eufriesea</taxon>
    </lineage>
</organism>
<proteinExistence type="predicted"/>
<sequence>MLVWFRASIQINPRKRDGVSRSFSSRGKVSLKENDCLSVSEESRPYVYAFCSRIRVVCFEFLSQVAGYARRGKDTVDGLAVRVDFVKVERKLRGMDVLHRYAKREKEKSGGAEKGRGRRKKREENIKGRTVYSSVH</sequence>